<dbReference type="InterPro" id="IPR006442">
    <property type="entry name" value="Antitoxin_Phd/YefM"/>
</dbReference>
<dbReference type="NCBIfam" id="TIGR01552">
    <property type="entry name" value="phd_fam"/>
    <property type="match status" value="1"/>
</dbReference>
<dbReference type="Pfam" id="PF02604">
    <property type="entry name" value="PhdYeFM_antitox"/>
    <property type="match status" value="1"/>
</dbReference>
<organism evidence="4 5">
    <name type="scientific">Mobilicoccus caccae</name>
    <dbReference type="NCBI Taxonomy" id="1859295"/>
    <lineage>
        <taxon>Bacteria</taxon>
        <taxon>Bacillati</taxon>
        <taxon>Actinomycetota</taxon>
        <taxon>Actinomycetes</taxon>
        <taxon>Micrococcales</taxon>
        <taxon>Dermatophilaceae</taxon>
        <taxon>Mobilicoccus</taxon>
    </lineage>
</organism>
<reference evidence="5" key="1">
    <citation type="journal article" date="2019" name="Int. J. Syst. Evol. Microbiol.">
        <title>The Global Catalogue of Microorganisms (GCM) 10K type strain sequencing project: providing services to taxonomists for standard genome sequencing and annotation.</title>
        <authorList>
            <consortium name="The Broad Institute Genomics Platform"/>
            <consortium name="The Broad Institute Genome Sequencing Center for Infectious Disease"/>
            <person name="Wu L."/>
            <person name="Ma J."/>
        </authorList>
    </citation>
    <scope>NUCLEOTIDE SEQUENCE [LARGE SCALE GENOMIC DNA]</scope>
    <source>
        <strain evidence="5">NBRC 113072</strain>
    </source>
</reference>
<dbReference type="RefSeq" id="WP_284304011.1">
    <property type="nucleotide sequence ID" value="NZ_BSUO01000001.1"/>
</dbReference>
<dbReference type="InterPro" id="IPR036165">
    <property type="entry name" value="YefM-like_sf"/>
</dbReference>
<evidence type="ECO:0000313" key="5">
    <source>
        <dbReference type="Proteomes" id="UP001157126"/>
    </source>
</evidence>
<name>A0ABQ6ISL5_9MICO</name>
<evidence type="ECO:0000256" key="2">
    <source>
        <dbReference type="RuleBase" id="RU362080"/>
    </source>
</evidence>
<keyword evidence="5" id="KW-1185">Reference proteome</keyword>
<gene>
    <name evidence="4" type="ORF">GCM10025883_23180</name>
</gene>
<protein>
    <recommendedName>
        <fullName evidence="2">Antitoxin</fullName>
    </recommendedName>
</protein>
<evidence type="ECO:0000313" key="4">
    <source>
        <dbReference type="EMBL" id="GMA40273.1"/>
    </source>
</evidence>
<proteinExistence type="inferred from homology"/>
<dbReference type="Gene3D" id="3.40.1620.10">
    <property type="entry name" value="YefM-like domain"/>
    <property type="match status" value="1"/>
</dbReference>
<evidence type="ECO:0000256" key="3">
    <source>
        <dbReference type="SAM" id="MobiDB-lite"/>
    </source>
</evidence>
<feature type="compositionally biased region" description="Polar residues" evidence="3">
    <location>
        <begin position="1"/>
        <end position="15"/>
    </location>
</feature>
<dbReference type="SUPFAM" id="SSF143120">
    <property type="entry name" value="YefM-like"/>
    <property type="match status" value="1"/>
</dbReference>
<comment type="caution">
    <text evidence="4">The sequence shown here is derived from an EMBL/GenBank/DDBJ whole genome shotgun (WGS) entry which is preliminary data.</text>
</comment>
<evidence type="ECO:0000256" key="1">
    <source>
        <dbReference type="ARBA" id="ARBA00009981"/>
    </source>
</evidence>
<feature type="region of interest" description="Disordered" evidence="3">
    <location>
        <begin position="1"/>
        <end position="21"/>
    </location>
</feature>
<accession>A0ABQ6ISL5</accession>
<comment type="similarity">
    <text evidence="1 2">Belongs to the phD/YefM antitoxin family.</text>
</comment>
<dbReference type="Proteomes" id="UP001157126">
    <property type="component" value="Unassembled WGS sequence"/>
</dbReference>
<comment type="function">
    <text evidence="2">Antitoxin component of a type II toxin-antitoxin (TA) system.</text>
</comment>
<sequence length="81" mass="9051">MTSVSSREFNQNTSAAKRAAESEVVFITDRGRPSHVLMSVEMYDRLRGRGSLYDALAMPDADEVEFEAPRARFDARVPDLG</sequence>
<dbReference type="EMBL" id="BSUO01000001">
    <property type="protein sequence ID" value="GMA40273.1"/>
    <property type="molecule type" value="Genomic_DNA"/>
</dbReference>